<feature type="compositionally biased region" description="Gly residues" evidence="7">
    <location>
        <begin position="422"/>
        <end position="432"/>
    </location>
</feature>
<keyword evidence="4 6" id="KW-0862">Zinc</keyword>
<dbReference type="GO" id="GO:0008270">
    <property type="term" value="F:zinc ion binding"/>
    <property type="evidence" value="ECO:0007669"/>
    <property type="project" value="UniProtKB-UniRule"/>
</dbReference>
<dbReference type="GO" id="GO:0006730">
    <property type="term" value="P:one-carbon metabolic process"/>
    <property type="evidence" value="ECO:0007669"/>
    <property type="project" value="TreeGrafter"/>
</dbReference>
<evidence type="ECO:0000256" key="6">
    <source>
        <dbReference type="RuleBase" id="RU367011"/>
    </source>
</evidence>
<dbReference type="SMART" id="SM01057">
    <property type="entry name" value="Carb_anhydrase"/>
    <property type="match status" value="1"/>
</dbReference>
<dbReference type="EC" id="4.2.1.1" evidence="2 6"/>
<comment type="caution">
    <text evidence="9">The sequence shown here is derived from an EMBL/GenBank/DDBJ whole genome shotgun (WGS) entry which is preliminary data.</text>
</comment>
<feature type="region of interest" description="Disordered" evidence="7">
    <location>
        <begin position="417"/>
        <end position="502"/>
    </location>
</feature>
<comment type="cofactor">
    <cofactor evidence="1 6">
        <name>Zn(2+)</name>
        <dbReference type="ChEBI" id="CHEBI:29105"/>
    </cofactor>
</comment>
<dbReference type="PROSITE" id="PS51144">
    <property type="entry name" value="ALPHA_CA_2"/>
    <property type="match status" value="1"/>
</dbReference>
<accession>A0A8X8VV01</accession>
<organism evidence="9">
    <name type="scientific">Salvia splendens</name>
    <name type="common">Scarlet sage</name>
    <dbReference type="NCBI Taxonomy" id="180675"/>
    <lineage>
        <taxon>Eukaryota</taxon>
        <taxon>Viridiplantae</taxon>
        <taxon>Streptophyta</taxon>
        <taxon>Embryophyta</taxon>
        <taxon>Tracheophyta</taxon>
        <taxon>Spermatophyta</taxon>
        <taxon>Magnoliopsida</taxon>
        <taxon>eudicotyledons</taxon>
        <taxon>Gunneridae</taxon>
        <taxon>Pentapetalae</taxon>
        <taxon>asterids</taxon>
        <taxon>lamiids</taxon>
        <taxon>Lamiales</taxon>
        <taxon>Lamiaceae</taxon>
        <taxon>Nepetoideae</taxon>
        <taxon>Mentheae</taxon>
        <taxon>Salviinae</taxon>
        <taxon>Salvia</taxon>
        <taxon>Salvia subgen. Calosphace</taxon>
        <taxon>core Calosphace</taxon>
    </lineage>
</organism>
<dbReference type="InterPro" id="IPR041891">
    <property type="entry name" value="Alpha_CA_prokaryot-like"/>
</dbReference>
<reference evidence="9" key="2">
    <citation type="submission" date="2020-08" db="EMBL/GenBank/DDBJ databases">
        <title>Plant Genome Project.</title>
        <authorList>
            <person name="Zhang R.-G."/>
        </authorList>
    </citation>
    <scope>NUCLEOTIDE SEQUENCE</scope>
    <source>
        <strain evidence="9">Huo1</strain>
        <tissue evidence="9">Leaf</tissue>
    </source>
</reference>
<dbReference type="PROSITE" id="PS00162">
    <property type="entry name" value="ALPHA_CA_1"/>
    <property type="match status" value="1"/>
</dbReference>
<gene>
    <name evidence="9" type="ORF">SASPL_157409</name>
</gene>
<keyword evidence="5 6" id="KW-0456">Lyase</keyword>
<dbReference type="CDD" id="cd03124">
    <property type="entry name" value="alpha_CA_prokaryotic_like"/>
    <property type="match status" value="1"/>
</dbReference>
<feature type="region of interest" description="Disordered" evidence="7">
    <location>
        <begin position="521"/>
        <end position="557"/>
    </location>
</feature>
<keyword evidence="6" id="KW-0732">Signal</keyword>
<dbReference type="InterPro" id="IPR018338">
    <property type="entry name" value="Carbonic_anhydrase_a-class_CS"/>
</dbReference>
<keyword evidence="10" id="KW-1185">Reference proteome</keyword>
<evidence type="ECO:0000256" key="5">
    <source>
        <dbReference type="ARBA" id="ARBA00023239"/>
    </source>
</evidence>
<evidence type="ECO:0000256" key="2">
    <source>
        <dbReference type="ARBA" id="ARBA00012925"/>
    </source>
</evidence>
<protein>
    <recommendedName>
        <fullName evidence="2 6">Carbonic anhydrase</fullName>
        <ecNumber evidence="2 6">4.2.1.1</ecNumber>
    </recommendedName>
</protein>
<dbReference type="InterPro" id="IPR023561">
    <property type="entry name" value="Carbonic_anhydrase_a-class"/>
</dbReference>
<dbReference type="PANTHER" id="PTHR18952">
    <property type="entry name" value="CARBONIC ANHYDRASE"/>
    <property type="match status" value="1"/>
</dbReference>
<proteinExistence type="inferred from homology"/>
<comment type="function">
    <text evidence="6">Reversible hydration of carbon dioxide.</text>
</comment>
<comment type="similarity">
    <text evidence="6">Belongs to the alpha-carbonic anhydrase family.</text>
</comment>
<evidence type="ECO:0000259" key="8">
    <source>
        <dbReference type="PROSITE" id="PS51144"/>
    </source>
</evidence>
<feature type="chain" id="PRO_5036518181" description="Carbonic anhydrase" evidence="6">
    <location>
        <begin position="28"/>
        <end position="657"/>
    </location>
</feature>
<evidence type="ECO:0000313" key="9">
    <source>
        <dbReference type="EMBL" id="KAG6382875.1"/>
    </source>
</evidence>
<evidence type="ECO:0000256" key="7">
    <source>
        <dbReference type="SAM" id="MobiDB-lite"/>
    </source>
</evidence>
<dbReference type="PANTHER" id="PTHR18952:SF271">
    <property type="entry name" value="ALPHA CARBONIC ANHYDRASE 4-RELATED"/>
    <property type="match status" value="1"/>
</dbReference>
<comment type="catalytic activity">
    <reaction evidence="6">
        <text>hydrogencarbonate + H(+) = CO2 + H2O</text>
        <dbReference type="Rhea" id="RHEA:10748"/>
        <dbReference type="ChEBI" id="CHEBI:15377"/>
        <dbReference type="ChEBI" id="CHEBI:15378"/>
        <dbReference type="ChEBI" id="CHEBI:16526"/>
        <dbReference type="ChEBI" id="CHEBI:17544"/>
        <dbReference type="EC" id="4.2.1.1"/>
    </reaction>
</comment>
<evidence type="ECO:0000256" key="3">
    <source>
        <dbReference type="ARBA" id="ARBA00022723"/>
    </source>
</evidence>
<dbReference type="Pfam" id="PF00194">
    <property type="entry name" value="Carb_anhydrase"/>
    <property type="match status" value="1"/>
</dbReference>
<dbReference type="Gene3D" id="3.10.200.10">
    <property type="entry name" value="Alpha carbonic anhydrase"/>
    <property type="match status" value="1"/>
</dbReference>
<dbReference type="AlphaFoldDB" id="A0A8X8VV01"/>
<keyword evidence="3 6" id="KW-0479">Metal-binding</keyword>
<feature type="domain" description="Alpha-carbonic anhydrase" evidence="8">
    <location>
        <begin position="38"/>
        <end position="270"/>
    </location>
</feature>
<evidence type="ECO:0000313" key="10">
    <source>
        <dbReference type="Proteomes" id="UP000298416"/>
    </source>
</evidence>
<dbReference type="InterPro" id="IPR001148">
    <property type="entry name" value="CA_dom"/>
</dbReference>
<reference evidence="9" key="1">
    <citation type="submission" date="2018-01" db="EMBL/GenBank/DDBJ databases">
        <authorList>
            <person name="Mao J.F."/>
        </authorList>
    </citation>
    <scope>NUCLEOTIDE SEQUENCE</scope>
    <source>
        <strain evidence="9">Huo1</strain>
        <tissue evidence="9">Leaf</tissue>
    </source>
</reference>
<evidence type="ECO:0000256" key="4">
    <source>
        <dbReference type="ARBA" id="ARBA00022833"/>
    </source>
</evidence>
<feature type="signal peptide" evidence="6">
    <location>
        <begin position="1"/>
        <end position="27"/>
    </location>
</feature>
<feature type="compositionally biased region" description="Basic and acidic residues" evidence="7">
    <location>
        <begin position="446"/>
        <end position="488"/>
    </location>
</feature>
<dbReference type="EMBL" id="PNBA02000852">
    <property type="protein sequence ID" value="KAG6382875.1"/>
    <property type="molecule type" value="Genomic_DNA"/>
</dbReference>
<dbReference type="Proteomes" id="UP000298416">
    <property type="component" value="Unassembled WGS sequence"/>
</dbReference>
<sequence>MGGLRSSSVHRFTVCLIGFSLLMVIHSENRDDKVDNEPEYSYLKNSSKGSECWGSLKEEWKLCSIGNFQSPINIIKERVMVSSQIGKFRRNYRPALAVLRNLGSEIMVQWNRYAGSVHLTGNKYDLVQCHWHTPSEHTLGGQRYDMELHMVHRSSEGQFVVLAILYHLGRSDHFLDKVSGEEEIDLGDVDPWDIKFGSRKYYRYMGYLTSPPCTKDVLWILLNKVRTASKEQITILRKAVHDGNETVAEVLISVDKVYDVLSEKGIETETMSLELRGGEEGCKREDELEGTDQNGSDKETLMLEDGLKQGVKGADMEGTKDGALTDWEEAPEQEVSESIVAMAEIDLALDLCEAQPLQNMEFLLPSNGVGCSKWAELAGVKVREKTDGKLEEEFPPLSKNLLKSGKILDSGSVEQRGINGAKMGGVGVGATGGKNRPFSGWQQPEKVGKEERGTQNSGDDEKEKQVERRDEKVASPVGESDKGPDVRLGEGGAFQRYAQPDKGAGRLVEVDEEGFQTHWGRRGRAKGFRGRGLGRSLSFDKGRREGGGGQGRFGESVEGYMERTYSHLGPLDQGESVVVDKDFSKGSFSNPKFFKVLPSGDFDSEIYEDERDWEPDDELEELEALEDGSLLEKRGAEGGFISSKSKSFGKTRSDRNA</sequence>
<name>A0A8X8VV01_SALSN</name>
<evidence type="ECO:0000256" key="1">
    <source>
        <dbReference type="ARBA" id="ARBA00001947"/>
    </source>
</evidence>
<dbReference type="SUPFAM" id="SSF51069">
    <property type="entry name" value="Carbonic anhydrase"/>
    <property type="match status" value="1"/>
</dbReference>
<dbReference type="GO" id="GO:0004089">
    <property type="term" value="F:carbonate dehydratase activity"/>
    <property type="evidence" value="ECO:0007669"/>
    <property type="project" value="UniProtKB-UniRule"/>
</dbReference>
<dbReference type="InterPro" id="IPR036398">
    <property type="entry name" value="CA_dom_sf"/>
</dbReference>